<feature type="binding site" evidence="11">
    <location>
        <position position="227"/>
    </location>
    <ligand>
        <name>K(+)</name>
        <dbReference type="ChEBI" id="CHEBI:29103"/>
    </ligand>
</feature>
<dbReference type="InterPro" id="IPR027266">
    <property type="entry name" value="TrmE/GcvT-like"/>
</dbReference>
<dbReference type="PRINTS" id="PR00326">
    <property type="entry name" value="GTP1OBG"/>
</dbReference>
<dbReference type="PANTHER" id="PTHR42714">
    <property type="entry name" value="TRNA MODIFICATION GTPASE GTPBP3"/>
    <property type="match status" value="1"/>
</dbReference>
<accession>A0A0B9G6X7</accession>
<dbReference type="InterPro" id="IPR005225">
    <property type="entry name" value="Small_GTP-bd"/>
</dbReference>
<dbReference type="PANTHER" id="PTHR42714:SF2">
    <property type="entry name" value="TRNA MODIFICATION GTPASE GTPBP3, MITOCHONDRIAL"/>
    <property type="match status" value="1"/>
</dbReference>
<evidence type="ECO:0000256" key="3">
    <source>
        <dbReference type="ARBA" id="ARBA00022490"/>
    </source>
</evidence>
<dbReference type="GO" id="GO:0030488">
    <property type="term" value="P:tRNA methylation"/>
    <property type="evidence" value="ECO:0007669"/>
    <property type="project" value="TreeGrafter"/>
</dbReference>
<evidence type="ECO:0000313" key="15">
    <source>
        <dbReference type="Proteomes" id="UP000031278"/>
    </source>
</evidence>
<dbReference type="InterPro" id="IPR031168">
    <property type="entry name" value="G_TrmE"/>
</dbReference>
<feature type="binding site" evidence="11">
    <location>
        <position position="455"/>
    </location>
    <ligand>
        <name>(6S)-5-formyl-5,6,7,8-tetrahydrofolate</name>
        <dbReference type="ChEBI" id="CHEBI:57457"/>
    </ligand>
</feature>
<evidence type="ECO:0000313" key="14">
    <source>
        <dbReference type="EMBL" id="KHT60670.1"/>
    </source>
</evidence>
<protein>
    <recommendedName>
        <fullName evidence="11">tRNA modification GTPase MnmE</fullName>
        <ecNumber evidence="11">3.6.-.-</ecNumber>
    </recommendedName>
</protein>
<evidence type="ECO:0000256" key="5">
    <source>
        <dbReference type="ARBA" id="ARBA00022723"/>
    </source>
</evidence>
<dbReference type="CDD" id="cd14858">
    <property type="entry name" value="TrmE_N"/>
    <property type="match status" value="1"/>
</dbReference>
<dbReference type="FunFam" id="3.30.1360.120:FF:000001">
    <property type="entry name" value="tRNA modification GTPase MnmE"/>
    <property type="match status" value="1"/>
</dbReference>
<dbReference type="SUPFAM" id="SSF52540">
    <property type="entry name" value="P-loop containing nucleoside triphosphate hydrolases"/>
    <property type="match status" value="1"/>
</dbReference>
<dbReference type="NCBIfam" id="TIGR00450">
    <property type="entry name" value="mnmE_trmE_thdF"/>
    <property type="match status" value="1"/>
</dbReference>
<dbReference type="Gene3D" id="1.20.120.430">
    <property type="entry name" value="tRNA modification GTPase MnmE domain 2"/>
    <property type="match status" value="1"/>
</dbReference>
<dbReference type="InterPro" id="IPR018948">
    <property type="entry name" value="GTP-bd_TrmE_N"/>
</dbReference>
<dbReference type="EC" id="3.6.-.-" evidence="11"/>
<evidence type="ECO:0000256" key="12">
    <source>
        <dbReference type="RuleBase" id="RU003313"/>
    </source>
</evidence>
<keyword evidence="6 11" id="KW-0547">Nucleotide-binding</keyword>
<evidence type="ECO:0000256" key="2">
    <source>
        <dbReference type="ARBA" id="ARBA00011043"/>
    </source>
</evidence>
<feature type="binding site" evidence="11">
    <location>
        <position position="248"/>
    </location>
    <ligand>
        <name>K(+)</name>
        <dbReference type="ChEBI" id="CHEBI:29103"/>
    </ligand>
</feature>
<keyword evidence="5 11" id="KW-0479">Metal-binding</keyword>
<dbReference type="NCBIfam" id="NF003661">
    <property type="entry name" value="PRK05291.1-3"/>
    <property type="match status" value="1"/>
</dbReference>
<proteinExistence type="inferred from homology"/>
<keyword evidence="8 11" id="KW-0460">Magnesium</keyword>
<dbReference type="AlphaFoldDB" id="A0A0B9G6X7"/>
<gene>
    <name evidence="11 14" type="primary">trmE</name>
    <name evidence="11" type="synonym">mnmE</name>
    <name evidence="14" type="ORF">RJ45_23025</name>
</gene>
<dbReference type="Gene3D" id="3.30.1360.120">
    <property type="entry name" value="Probable tRNA modification gtpase trme, domain 1"/>
    <property type="match status" value="1"/>
</dbReference>
<dbReference type="FunFam" id="3.40.50.300:FF:000249">
    <property type="entry name" value="tRNA modification GTPase MnmE"/>
    <property type="match status" value="1"/>
</dbReference>
<evidence type="ECO:0000256" key="7">
    <source>
        <dbReference type="ARBA" id="ARBA00022801"/>
    </source>
</evidence>
<dbReference type="PROSITE" id="PS51709">
    <property type="entry name" value="G_TRME"/>
    <property type="match status" value="1"/>
</dbReference>
<evidence type="ECO:0000256" key="8">
    <source>
        <dbReference type="ARBA" id="ARBA00022842"/>
    </source>
</evidence>
<dbReference type="GO" id="GO:0002098">
    <property type="term" value="P:tRNA wobble uridine modification"/>
    <property type="evidence" value="ECO:0007669"/>
    <property type="project" value="TreeGrafter"/>
</dbReference>
<comment type="subunit">
    <text evidence="11">Homodimer. Heterotetramer of two MnmE and two MnmG subunits.</text>
</comment>
<evidence type="ECO:0000256" key="9">
    <source>
        <dbReference type="ARBA" id="ARBA00022958"/>
    </source>
</evidence>
<reference evidence="14 15" key="1">
    <citation type="submission" date="2014-12" db="EMBL/GenBank/DDBJ databases">
        <title>Genome sequencing of Photobacterium gaetbulicola AD005a.</title>
        <authorList>
            <person name="Adrian T.G.S."/>
            <person name="Chan K.G."/>
        </authorList>
    </citation>
    <scope>NUCLEOTIDE SEQUENCE [LARGE SCALE GENOMIC DNA]</scope>
    <source>
        <strain evidence="14 15">AD005a</strain>
    </source>
</reference>
<dbReference type="InterPro" id="IPR025867">
    <property type="entry name" value="MnmE_helical"/>
</dbReference>
<evidence type="ECO:0000256" key="1">
    <source>
        <dbReference type="ARBA" id="ARBA00004496"/>
    </source>
</evidence>
<dbReference type="HAMAP" id="MF_00379">
    <property type="entry name" value="GTPase_MnmE"/>
    <property type="match status" value="1"/>
</dbReference>
<feature type="binding site" evidence="11">
    <location>
        <position position="251"/>
    </location>
    <ligand>
        <name>K(+)</name>
        <dbReference type="ChEBI" id="CHEBI:29103"/>
    </ligand>
</feature>
<dbReference type="InterPro" id="IPR006073">
    <property type="entry name" value="GTP-bd"/>
</dbReference>
<dbReference type="NCBIfam" id="TIGR00231">
    <property type="entry name" value="small_GTP"/>
    <property type="match status" value="1"/>
</dbReference>
<name>A0A0B9G6X7_9GAMM</name>
<comment type="caution">
    <text evidence="14">The sequence shown here is derived from an EMBL/GenBank/DDBJ whole genome shotgun (WGS) entry which is preliminary data.</text>
</comment>
<comment type="function">
    <text evidence="11">Exhibits a very high intrinsic GTPase hydrolysis rate. Involved in the addition of a carboxymethylaminomethyl (cmnm) group at the wobble position (U34) of certain tRNAs, forming tRNA-cmnm(5)s(2)U34.</text>
</comment>
<evidence type="ECO:0000256" key="10">
    <source>
        <dbReference type="ARBA" id="ARBA00023134"/>
    </source>
</evidence>
<dbReference type="EMBL" id="JWLZ01000206">
    <property type="protein sequence ID" value="KHT60670.1"/>
    <property type="molecule type" value="Genomic_DNA"/>
</dbReference>
<feature type="binding site" evidence="11">
    <location>
        <position position="246"/>
    </location>
    <ligand>
        <name>K(+)</name>
        <dbReference type="ChEBI" id="CHEBI:29103"/>
    </ligand>
</feature>
<evidence type="ECO:0000256" key="6">
    <source>
        <dbReference type="ARBA" id="ARBA00022741"/>
    </source>
</evidence>
<dbReference type="InterPro" id="IPR027417">
    <property type="entry name" value="P-loop_NTPase"/>
</dbReference>
<dbReference type="GO" id="GO:0003924">
    <property type="term" value="F:GTPase activity"/>
    <property type="evidence" value="ECO:0007669"/>
    <property type="project" value="UniProtKB-UniRule"/>
</dbReference>
<dbReference type="Gene3D" id="3.40.50.300">
    <property type="entry name" value="P-loop containing nucleotide triphosphate hydrolases"/>
    <property type="match status" value="1"/>
</dbReference>
<dbReference type="RefSeq" id="WP_039468181.1">
    <property type="nucleotide sequence ID" value="NZ_JWLZ01000206.1"/>
</dbReference>
<keyword evidence="3 11" id="KW-0963">Cytoplasm</keyword>
<feature type="binding site" evidence="11">
    <location>
        <begin position="246"/>
        <end position="252"/>
    </location>
    <ligand>
        <name>GTP</name>
        <dbReference type="ChEBI" id="CHEBI:37565"/>
    </ligand>
</feature>
<dbReference type="GO" id="GO:0005829">
    <property type="term" value="C:cytosol"/>
    <property type="evidence" value="ECO:0007669"/>
    <property type="project" value="TreeGrafter"/>
</dbReference>
<comment type="subcellular location">
    <subcellularLocation>
        <location evidence="1 11">Cytoplasm</location>
    </subcellularLocation>
</comment>
<keyword evidence="7 11" id="KW-0378">Hydrolase</keyword>
<comment type="similarity">
    <text evidence="2 11 12">Belongs to the TRAFAC class TrmE-Era-EngA-EngB-Septin-like GTPase superfamily. TrmE GTPase family.</text>
</comment>
<feature type="domain" description="TrmE-type G" evidence="13">
    <location>
        <begin position="217"/>
        <end position="378"/>
    </location>
</feature>
<feature type="binding site" evidence="11">
    <location>
        <begin position="359"/>
        <end position="361"/>
    </location>
    <ligand>
        <name>GTP</name>
        <dbReference type="ChEBI" id="CHEBI:37565"/>
    </ligand>
</feature>
<keyword evidence="4 11" id="KW-0819">tRNA processing</keyword>
<comment type="caution">
    <text evidence="11">Lacks conserved residue(s) required for the propagation of feature annotation.</text>
</comment>
<comment type="cofactor">
    <cofactor evidence="11">
        <name>K(+)</name>
        <dbReference type="ChEBI" id="CHEBI:29103"/>
    </cofactor>
    <text evidence="11">Binds 1 potassium ion per subunit.</text>
</comment>
<dbReference type="GO" id="GO:0005525">
    <property type="term" value="F:GTP binding"/>
    <property type="evidence" value="ECO:0007669"/>
    <property type="project" value="UniProtKB-UniRule"/>
</dbReference>
<dbReference type="SUPFAM" id="SSF116878">
    <property type="entry name" value="TrmE connector domain"/>
    <property type="match status" value="1"/>
</dbReference>
<sequence length="455" mass="49510">MTEHTDTIVAQATPPGRGGVGIIRVSGPKAKQVALAVAGRELKPRYAEYLPFKNEDGTALDQGIALFFKGPNSFTGEDVLELQGHGGPVLMDMMIRRILAIDGIRAARPGEFSERAFMNDKLDLAQAEAIADLIDASSEEAAKSAFKSLQGAFSTRVNELVEALIHLRIYVEAAIDFPEEEIDFLSDGKVAGDLHGIIGRLDAVRREANQGAIMREGMKVVIAGRPNAGKSSLLNALSGKDSAIVTDIAGTTRDVLREHIHIDGMPLHIIDTAGLREASDEVERIGIERAWEEIQQADRVLFMVDSTTTDATDPAEIWPEFVERLPQGLGITVIRNKVELTGEKTGICHVNNPTLIRLSARTGDGVEPLREHLKECMGFAGTTEGGFMARRRHLDALERAASHLETGKEQLEGFMAGEILAEELRLAQQHLSEITGEFTSDDLLGRIFTSFCIGK</sequence>
<dbReference type="Pfam" id="PF01926">
    <property type="entry name" value="MMR_HSR1"/>
    <property type="match status" value="1"/>
</dbReference>
<feature type="binding site" evidence="11">
    <location>
        <position position="231"/>
    </location>
    <ligand>
        <name>Mg(2+)</name>
        <dbReference type="ChEBI" id="CHEBI:18420"/>
    </ligand>
</feature>
<feature type="binding site" evidence="11">
    <location>
        <position position="121"/>
    </location>
    <ligand>
        <name>(6S)-5-formyl-5,6,7,8-tetrahydrofolate</name>
        <dbReference type="ChEBI" id="CHEBI:57457"/>
    </ligand>
</feature>
<feature type="binding site" evidence="11">
    <location>
        <position position="81"/>
    </location>
    <ligand>
        <name>(6S)-5-formyl-5,6,7,8-tetrahydrofolate</name>
        <dbReference type="ChEBI" id="CHEBI:57457"/>
    </ligand>
</feature>
<dbReference type="CDD" id="cd04164">
    <property type="entry name" value="trmE"/>
    <property type="match status" value="1"/>
</dbReference>
<feature type="binding site" evidence="11">
    <location>
        <begin position="227"/>
        <end position="232"/>
    </location>
    <ligand>
        <name>GTP</name>
        <dbReference type="ChEBI" id="CHEBI:37565"/>
    </ligand>
</feature>
<dbReference type="InterPro" id="IPR027368">
    <property type="entry name" value="MnmE_dom2"/>
</dbReference>
<dbReference type="Proteomes" id="UP000031278">
    <property type="component" value="Unassembled WGS sequence"/>
</dbReference>
<dbReference type="GO" id="GO:0046872">
    <property type="term" value="F:metal ion binding"/>
    <property type="evidence" value="ECO:0007669"/>
    <property type="project" value="UniProtKB-KW"/>
</dbReference>
<feature type="binding site" evidence="11">
    <location>
        <begin position="271"/>
        <end position="274"/>
    </location>
    <ligand>
        <name>GTP</name>
        <dbReference type="ChEBI" id="CHEBI:37565"/>
    </ligand>
</feature>
<feature type="binding site" evidence="11">
    <location>
        <position position="252"/>
    </location>
    <ligand>
        <name>Mg(2+)</name>
        <dbReference type="ChEBI" id="CHEBI:18420"/>
    </ligand>
</feature>
<dbReference type="Pfam" id="PF10396">
    <property type="entry name" value="TrmE_N"/>
    <property type="match status" value="1"/>
</dbReference>
<evidence type="ECO:0000256" key="4">
    <source>
        <dbReference type="ARBA" id="ARBA00022694"/>
    </source>
</evidence>
<dbReference type="Pfam" id="PF12631">
    <property type="entry name" value="MnmE_helical"/>
    <property type="match status" value="1"/>
</dbReference>
<keyword evidence="10 11" id="KW-0342">GTP-binding</keyword>
<keyword evidence="9 11" id="KW-0630">Potassium</keyword>
<organism evidence="14 15">
    <name type="scientific">Photobacterium gaetbulicola</name>
    <dbReference type="NCBI Taxonomy" id="1295392"/>
    <lineage>
        <taxon>Bacteria</taxon>
        <taxon>Pseudomonadati</taxon>
        <taxon>Pseudomonadota</taxon>
        <taxon>Gammaproteobacteria</taxon>
        <taxon>Vibrionales</taxon>
        <taxon>Vibrionaceae</taxon>
        <taxon>Photobacterium</taxon>
    </lineage>
</organism>
<evidence type="ECO:0000259" key="13">
    <source>
        <dbReference type="PROSITE" id="PS51709"/>
    </source>
</evidence>
<evidence type="ECO:0000256" key="11">
    <source>
        <dbReference type="HAMAP-Rule" id="MF_00379"/>
    </source>
</evidence>
<feature type="binding site" evidence="11">
    <location>
        <position position="24"/>
    </location>
    <ligand>
        <name>(6S)-5-formyl-5,6,7,8-tetrahydrofolate</name>
        <dbReference type="ChEBI" id="CHEBI:57457"/>
    </ligand>
</feature>
<dbReference type="InterPro" id="IPR004520">
    <property type="entry name" value="GTPase_MnmE"/>
</dbReference>